<name>A0A166MUB3_EXIGL</name>
<evidence type="ECO:0000313" key="2">
    <source>
        <dbReference type="EMBL" id="KZV78406.1"/>
    </source>
</evidence>
<dbReference type="EMBL" id="KV426913">
    <property type="protein sequence ID" value="KZV78406.1"/>
    <property type="molecule type" value="Genomic_DNA"/>
</dbReference>
<proteinExistence type="predicted"/>
<feature type="compositionally biased region" description="Basic residues" evidence="1">
    <location>
        <begin position="101"/>
        <end position="116"/>
    </location>
</feature>
<keyword evidence="3" id="KW-1185">Reference proteome</keyword>
<evidence type="ECO:0000256" key="1">
    <source>
        <dbReference type="SAM" id="MobiDB-lite"/>
    </source>
</evidence>
<organism evidence="2 3">
    <name type="scientific">Exidia glandulosa HHB12029</name>
    <dbReference type="NCBI Taxonomy" id="1314781"/>
    <lineage>
        <taxon>Eukaryota</taxon>
        <taxon>Fungi</taxon>
        <taxon>Dikarya</taxon>
        <taxon>Basidiomycota</taxon>
        <taxon>Agaricomycotina</taxon>
        <taxon>Agaricomycetes</taxon>
        <taxon>Auriculariales</taxon>
        <taxon>Exidiaceae</taxon>
        <taxon>Exidia</taxon>
    </lineage>
</organism>
<feature type="compositionally biased region" description="Low complexity" evidence="1">
    <location>
        <begin position="117"/>
        <end position="128"/>
    </location>
</feature>
<evidence type="ECO:0000313" key="3">
    <source>
        <dbReference type="Proteomes" id="UP000077266"/>
    </source>
</evidence>
<dbReference type="InParanoid" id="A0A166MUB3"/>
<gene>
    <name evidence="2" type="ORF">EXIGLDRAFT_783874</name>
</gene>
<protein>
    <submittedName>
        <fullName evidence="2">Uncharacterized protein</fullName>
    </submittedName>
</protein>
<accession>A0A166MUB3</accession>
<dbReference type="Proteomes" id="UP000077266">
    <property type="component" value="Unassembled WGS sequence"/>
</dbReference>
<sequence length="201" mass="22394">MSTSIFEVAAFELGAPCKIPVPSFCTQGQKRLREVVKAHHSSSPPGRYARLRGHYNLYVASCSVREVELIPFVVVAVDLVRPQLKHFKADEPPVNGVTRSSSRRVCRSTSRPRKNRPASPSSSSPPLRVMTRNPVRHLAVTSDALAASFGRLIVRARIELQVSLLACQRQVSTAQRLNWAHHARFQFCHFAPTSKSVCEKL</sequence>
<reference evidence="2 3" key="1">
    <citation type="journal article" date="2016" name="Mol. Biol. Evol.">
        <title>Comparative Genomics of Early-Diverging Mushroom-Forming Fungi Provides Insights into the Origins of Lignocellulose Decay Capabilities.</title>
        <authorList>
            <person name="Nagy L.G."/>
            <person name="Riley R."/>
            <person name="Tritt A."/>
            <person name="Adam C."/>
            <person name="Daum C."/>
            <person name="Floudas D."/>
            <person name="Sun H."/>
            <person name="Yadav J.S."/>
            <person name="Pangilinan J."/>
            <person name="Larsson K.H."/>
            <person name="Matsuura K."/>
            <person name="Barry K."/>
            <person name="Labutti K."/>
            <person name="Kuo R."/>
            <person name="Ohm R.A."/>
            <person name="Bhattacharya S.S."/>
            <person name="Shirouzu T."/>
            <person name="Yoshinaga Y."/>
            <person name="Martin F.M."/>
            <person name="Grigoriev I.V."/>
            <person name="Hibbett D.S."/>
        </authorList>
    </citation>
    <scope>NUCLEOTIDE SEQUENCE [LARGE SCALE GENOMIC DNA]</scope>
    <source>
        <strain evidence="2 3">HHB12029</strain>
    </source>
</reference>
<dbReference type="AlphaFoldDB" id="A0A166MUB3"/>
<feature type="region of interest" description="Disordered" evidence="1">
    <location>
        <begin position="90"/>
        <end position="130"/>
    </location>
</feature>